<dbReference type="GO" id="GO:0016887">
    <property type="term" value="F:ATP hydrolysis activity"/>
    <property type="evidence" value="ECO:0007669"/>
    <property type="project" value="TreeGrafter"/>
</dbReference>
<dbReference type="InterPro" id="IPR033756">
    <property type="entry name" value="YlxH/NBP35"/>
</dbReference>
<accession>A0A382VIC0</accession>
<proteinExistence type="predicted"/>
<dbReference type="Gene3D" id="3.40.50.300">
    <property type="entry name" value="P-loop containing nucleotide triphosphate hydrolases"/>
    <property type="match status" value="1"/>
</dbReference>
<dbReference type="InterPro" id="IPR050625">
    <property type="entry name" value="ParA/MinD_ATPase"/>
</dbReference>
<sequence length="105" mass="11144">MKNNHAAELRKVAKTVSAEVARRGRISPVLRTIAVTGGKGGVGKTNVATNLAIAMAQLGKRVGILDADLGLANVDVMLHVNPRYTLQHVVTGEKRIEDIIVKGPL</sequence>
<dbReference type="GO" id="GO:0009898">
    <property type="term" value="C:cytoplasmic side of plasma membrane"/>
    <property type="evidence" value="ECO:0007669"/>
    <property type="project" value="TreeGrafter"/>
</dbReference>
<dbReference type="EMBL" id="UINC01151890">
    <property type="protein sequence ID" value="SVD45765.1"/>
    <property type="molecule type" value="Genomic_DNA"/>
</dbReference>
<evidence type="ECO:0000256" key="2">
    <source>
        <dbReference type="ARBA" id="ARBA00022840"/>
    </source>
</evidence>
<dbReference type="Pfam" id="PF10609">
    <property type="entry name" value="ParA"/>
    <property type="match status" value="1"/>
</dbReference>
<evidence type="ECO:0008006" key="4">
    <source>
        <dbReference type="Google" id="ProtNLM"/>
    </source>
</evidence>
<organism evidence="3">
    <name type="scientific">marine metagenome</name>
    <dbReference type="NCBI Taxonomy" id="408172"/>
    <lineage>
        <taxon>unclassified sequences</taxon>
        <taxon>metagenomes</taxon>
        <taxon>ecological metagenomes</taxon>
    </lineage>
</organism>
<dbReference type="AlphaFoldDB" id="A0A382VIC0"/>
<gene>
    <name evidence="3" type="ORF">METZ01_LOCUS398619</name>
</gene>
<dbReference type="SUPFAM" id="SSF52540">
    <property type="entry name" value="P-loop containing nucleoside triphosphate hydrolases"/>
    <property type="match status" value="1"/>
</dbReference>
<feature type="non-terminal residue" evidence="3">
    <location>
        <position position="105"/>
    </location>
</feature>
<reference evidence="3" key="1">
    <citation type="submission" date="2018-05" db="EMBL/GenBank/DDBJ databases">
        <authorList>
            <person name="Lanie J.A."/>
            <person name="Ng W.-L."/>
            <person name="Kazmierczak K.M."/>
            <person name="Andrzejewski T.M."/>
            <person name="Davidsen T.M."/>
            <person name="Wayne K.J."/>
            <person name="Tettelin H."/>
            <person name="Glass J.I."/>
            <person name="Rusch D."/>
            <person name="Podicherti R."/>
            <person name="Tsui H.-C.T."/>
            <person name="Winkler M.E."/>
        </authorList>
    </citation>
    <scope>NUCLEOTIDE SEQUENCE</scope>
</reference>
<dbReference type="PANTHER" id="PTHR43384">
    <property type="entry name" value="SEPTUM SITE-DETERMINING PROTEIN MIND HOMOLOG, CHLOROPLASTIC-RELATED"/>
    <property type="match status" value="1"/>
</dbReference>
<dbReference type="GO" id="GO:0051782">
    <property type="term" value="P:negative regulation of cell division"/>
    <property type="evidence" value="ECO:0007669"/>
    <property type="project" value="TreeGrafter"/>
</dbReference>
<dbReference type="InterPro" id="IPR027417">
    <property type="entry name" value="P-loop_NTPase"/>
</dbReference>
<dbReference type="GO" id="GO:0005829">
    <property type="term" value="C:cytosol"/>
    <property type="evidence" value="ECO:0007669"/>
    <property type="project" value="TreeGrafter"/>
</dbReference>
<keyword evidence="2" id="KW-0067">ATP-binding</keyword>
<keyword evidence="1" id="KW-0547">Nucleotide-binding</keyword>
<name>A0A382VIC0_9ZZZZ</name>
<evidence type="ECO:0000313" key="3">
    <source>
        <dbReference type="EMBL" id="SVD45765.1"/>
    </source>
</evidence>
<dbReference type="PANTHER" id="PTHR43384:SF4">
    <property type="entry name" value="CELLULOSE BIOSYNTHESIS PROTEIN BCSQ-RELATED"/>
    <property type="match status" value="1"/>
</dbReference>
<protein>
    <recommendedName>
        <fullName evidence="4">CobQ/CobB/MinD/ParA nucleotide binding domain-containing protein</fullName>
    </recommendedName>
</protein>
<evidence type="ECO:0000256" key="1">
    <source>
        <dbReference type="ARBA" id="ARBA00022741"/>
    </source>
</evidence>
<dbReference type="GO" id="GO:0005524">
    <property type="term" value="F:ATP binding"/>
    <property type="evidence" value="ECO:0007669"/>
    <property type="project" value="UniProtKB-KW"/>
</dbReference>